<evidence type="ECO:0000256" key="1">
    <source>
        <dbReference type="ARBA" id="ARBA00022741"/>
    </source>
</evidence>
<proteinExistence type="predicted"/>
<keyword evidence="9" id="KW-1185">Reference proteome</keyword>
<dbReference type="Gene3D" id="3.40.50.300">
    <property type="entry name" value="P-loop containing nucleotide triphosphate hydrolases"/>
    <property type="match status" value="4"/>
</dbReference>
<evidence type="ECO:0000256" key="2">
    <source>
        <dbReference type="ARBA" id="ARBA00022801"/>
    </source>
</evidence>
<accession>A0ABQ6YW61</accession>
<dbReference type="EMBL" id="MAEL01000054">
    <property type="protein sequence ID" value="KAF1301936.1"/>
    <property type="molecule type" value="Genomic_DNA"/>
</dbReference>
<keyword evidence="2 5" id="KW-0378">Hydrolase</keyword>
<organism evidence="8 9">
    <name type="scientific">Candidatus Enterococcus willemsii</name>
    <dbReference type="NCBI Taxonomy" id="1857215"/>
    <lineage>
        <taxon>Bacteria</taxon>
        <taxon>Bacillati</taxon>
        <taxon>Bacillota</taxon>
        <taxon>Bacilli</taxon>
        <taxon>Lactobacillales</taxon>
        <taxon>Enterococcaceae</taxon>
        <taxon>Enterococcus</taxon>
    </lineage>
</organism>
<keyword evidence="6" id="KW-0175">Coiled coil</keyword>
<dbReference type="InterPro" id="IPR000212">
    <property type="entry name" value="DNA_helicase_UvrD/REP"/>
</dbReference>
<evidence type="ECO:0000259" key="7">
    <source>
        <dbReference type="PROSITE" id="PS51198"/>
    </source>
</evidence>
<keyword evidence="3 5" id="KW-0347">Helicase</keyword>
<dbReference type="PANTHER" id="PTHR11070">
    <property type="entry name" value="UVRD / RECB / PCRA DNA HELICASE FAMILY MEMBER"/>
    <property type="match status" value="1"/>
</dbReference>
<dbReference type="InterPro" id="IPR027785">
    <property type="entry name" value="UvrD-like_helicase_C"/>
</dbReference>
<dbReference type="SUPFAM" id="SSF52540">
    <property type="entry name" value="P-loop containing nucleoside triphosphate hydrolases"/>
    <property type="match status" value="1"/>
</dbReference>
<dbReference type="InterPro" id="IPR014016">
    <property type="entry name" value="UvrD-like_ATP-bd"/>
</dbReference>
<evidence type="ECO:0000256" key="3">
    <source>
        <dbReference type="ARBA" id="ARBA00022806"/>
    </source>
</evidence>
<evidence type="ECO:0000256" key="5">
    <source>
        <dbReference type="PROSITE-ProRule" id="PRU00560"/>
    </source>
</evidence>
<evidence type="ECO:0000256" key="6">
    <source>
        <dbReference type="SAM" id="Coils"/>
    </source>
</evidence>
<feature type="coiled-coil region" evidence="6">
    <location>
        <begin position="66"/>
        <end position="93"/>
    </location>
</feature>
<gene>
    <name evidence="8" type="ORF">BAU17_00780</name>
</gene>
<protein>
    <recommendedName>
        <fullName evidence="7">UvrD-like helicase ATP-binding domain-containing protein</fullName>
    </recommendedName>
</protein>
<dbReference type="Pfam" id="PF00580">
    <property type="entry name" value="UvrD-helicase"/>
    <property type="match status" value="1"/>
</dbReference>
<comment type="caution">
    <text evidence="8">The sequence shown here is derived from an EMBL/GenBank/DDBJ whole genome shotgun (WGS) entry which is preliminary data.</text>
</comment>
<evidence type="ECO:0000256" key="4">
    <source>
        <dbReference type="ARBA" id="ARBA00022840"/>
    </source>
</evidence>
<evidence type="ECO:0000313" key="8">
    <source>
        <dbReference type="EMBL" id="KAF1301936.1"/>
    </source>
</evidence>
<dbReference type="PROSITE" id="PS51198">
    <property type="entry name" value="UVRD_HELICASE_ATP_BIND"/>
    <property type="match status" value="1"/>
</dbReference>
<evidence type="ECO:0000313" key="9">
    <source>
        <dbReference type="Proteomes" id="UP000782705"/>
    </source>
</evidence>
<dbReference type="PANTHER" id="PTHR11070:SF17">
    <property type="entry name" value="DNA HELICASE IV"/>
    <property type="match status" value="1"/>
</dbReference>
<keyword evidence="4 5" id="KW-0067">ATP-binding</keyword>
<feature type="binding site" evidence="5">
    <location>
        <begin position="230"/>
        <end position="237"/>
    </location>
    <ligand>
        <name>ATP</name>
        <dbReference type="ChEBI" id="CHEBI:30616"/>
    </ligand>
</feature>
<dbReference type="InterPro" id="IPR027417">
    <property type="entry name" value="P-loop_NTPase"/>
</dbReference>
<reference evidence="8 9" key="1">
    <citation type="submission" date="2016-06" db="EMBL/GenBank/DDBJ databases">
        <title>Four novel species of enterococci isolated from chicken manure.</title>
        <authorList>
            <person name="Van Tyne D."/>
        </authorList>
    </citation>
    <scope>NUCLEOTIDE SEQUENCE [LARGE SCALE GENOMIC DNA]</scope>
    <source>
        <strain evidence="8 9">CU12B</strain>
    </source>
</reference>
<dbReference type="Pfam" id="PF13538">
    <property type="entry name" value="UvrD_C_2"/>
    <property type="match status" value="1"/>
</dbReference>
<name>A0ABQ6YW61_9ENTE</name>
<dbReference type="RefSeq" id="WP_161902915.1">
    <property type="nucleotide sequence ID" value="NZ_MAEL01000054.1"/>
</dbReference>
<dbReference type="Proteomes" id="UP000782705">
    <property type="component" value="Unassembled WGS sequence"/>
</dbReference>
<sequence>MVNTELQKEKHYLSHVYQQLLQTEELLTKLIQTAKTDGLLSLKEMGKDISLNFDSVLDNLDTFSMIEMKNREIDQMNIRIQTSEQTLQKVQQLLLSPYFGKITLNFSAEETDEAFYFGRHNFTDETGNTLIFDWRSPIAETYYNNLIGPSYYEANQQQIPVTIRDRRQFLIEKDQLLQYFDTSVAIQDDILLEALKQDTTHYMQDITATIQTEQNKIIRDRKHDIVLVNGVAGSGKTSTIMQRIAYLLYSLRQEMSADNCLILSPNHRFIDYISNVLPSLGEQSPLNVTILQFLKQYLSVPLEDENQYFSRISQQSNDTQTETLRSLSFIDFIKTTTHTLRPEEFIQDIRYKKRVLIRKETIINYYHETPLHASVQDRMQATKKRITSDWQRHLFKQAKSTNIQTQLLDLSEEQQRHFFGELISDDSEHHLQRYAEQLLKKKYRSIQTQIDSFAWVDLVSIYEMLLAAYQGTNNPLTAPYTVDEAVIFVLIRHVLIEKIDTSQTKYLFIDEVQDYTPAQIALLNELFPTAHFTMVGDENQAIFNSYSTFEHIAQQFAHRQSVITYPLLYSYRSTGAITQLFNQLTSQDISIIPIRPLGQAPNFIQINPATDLNELVREIVRDNQTTTLTFLTKTADQAAVLRALLPTTITILPISLAKGLEFDHVVLYDVSDENYYTERDKKILYTAISRSMQTLTILYTNQLPQWL</sequence>
<feature type="domain" description="UvrD-like helicase ATP-binding" evidence="7">
    <location>
        <begin position="209"/>
        <end position="574"/>
    </location>
</feature>
<keyword evidence="1 5" id="KW-0547">Nucleotide-binding</keyword>